<reference evidence="2" key="1">
    <citation type="submission" date="2022-11" db="UniProtKB">
        <authorList>
            <consortium name="WormBaseParasite"/>
        </authorList>
    </citation>
    <scope>IDENTIFICATION</scope>
</reference>
<evidence type="ECO:0000313" key="1">
    <source>
        <dbReference type="Proteomes" id="UP000887565"/>
    </source>
</evidence>
<sequence length="95" mass="10845">MIMAMFTDILINNQASKQERVEFLLDNGLPAYITSVGWIGFSEEKVKNVRLAGCNIFPVVNFSNFALQLCGEALKQGWRRRAFLDCNYAIFVTEF</sequence>
<accession>A0A915K4A6</accession>
<organism evidence="1 2">
    <name type="scientific">Romanomermis culicivorax</name>
    <name type="common">Nematode worm</name>
    <dbReference type="NCBI Taxonomy" id="13658"/>
    <lineage>
        <taxon>Eukaryota</taxon>
        <taxon>Metazoa</taxon>
        <taxon>Ecdysozoa</taxon>
        <taxon>Nematoda</taxon>
        <taxon>Enoplea</taxon>
        <taxon>Dorylaimia</taxon>
        <taxon>Mermithida</taxon>
        <taxon>Mermithoidea</taxon>
        <taxon>Mermithidae</taxon>
        <taxon>Romanomermis</taxon>
    </lineage>
</organism>
<evidence type="ECO:0000313" key="2">
    <source>
        <dbReference type="WBParaSite" id="nRc.2.0.1.t32680-RA"/>
    </source>
</evidence>
<dbReference type="WBParaSite" id="nRc.2.0.1.t32680-RA">
    <property type="protein sequence ID" value="nRc.2.0.1.t32680-RA"/>
    <property type="gene ID" value="nRc.2.0.1.g32680"/>
</dbReference>
<protein>
    <submittedName>
        <fullName evidence="2">Uncharacterized protein</fullName>
    </submittedName>
</protein>
<proteinExistence type="predicted"/>
<dbReference type="Proteomes" id="UP000887565">
    <property type="component" value="Unplaced"/>
</dbReference>
<name>A0A915K4A6_ROMCU</name>
<keyword evidence="1" id="KW-1185">Reference proteome</keyword>
<dbReference type="AlphaFoldDB" id="A0A915K4A6"/>